<dbReference type="InterPro" id="IPR000644">
    <property type="entry name" value="CBS_dom"/>
</dbReference>
<sequence length="365" mass="40097">MYSAEPRTWGSPLRHALSCSPLRDFIIQREFTMSYAIHNQNLAFNDSAIAQYMNTDFIVLDISLCVALAREQFFEKLKDDDIPSHIFLEDNGRLAGMVAVRKLLQTADTVQPVKTLMISQFLQVKPEDERADVAGLLAHGEADVVPVVTHGKVVGCLTEREIAHLLEDDVTEDAQLQGATLPLEKPYLETSPFSLWKKRSVWLLLLFVAEAYTSSVIQHFEEALESAIALAFFIPLLIGTGGNSGTQITSTLVRAMALGEVRLRDVGRVLRKEMTTSLMIAATLGLAGCVRAWMMGIGLEITLIVSLTLVCITLWSAIVSSVIPMVLKRCGIDPAVVSAPFIATLIDGTGLIIYFKIAQYTLGLE</sequence>
<organism evidence="11 12">
    <name type="scientific">Enterobacter ludwigii</name>
    <dbReference type="NCBI Taxonomy" id="299767"/>
    <lineage>
        <taxon>Bacteria</taxon>
        <taxon>Pseudomonadati</taxon>
        <taxon>Pseudomonadota</taxon>
        <taxon>Gammaproteobacteria</taxon>
        <taxon>Enterobacterales</taxon>
        <taxon>Enterobacteriaceae</taxon>
        <taxon>Enterobacter</taxon>
        <taxon>Enterobacter cloacae complex</taxon>
    </lineage>
</organism>
<feature type="transmembrane region" description="Helical" evidence="8">
    <location>
        <begin position="201"/>
        <end position="220"/>
    </location>
</feature>
<dbReference type="eggNOG" id="COG2239">
    <property type="taxonomic scope" value="Bacteria"/>
</dbReference>
<evidence type="ECO:0000256" key="6">
    <source>
        <dbReference type="ARBA" id="ARBA00022989"/>
    </source>
</evidence>
<dbReference type="InterPro" id="IPR006667">
    <property type="entry name" value="SLC41_membr_dom"/>
</dbReference>
<evidence type="ECO:0000256" key="7">
    <source>
        <dbReference type="ARBA" id="ARBA00023136"/>
    </source>
</evidence>
<dbReference type="InterPro" id="IPR046342">
    <property type="entry name" value="CBS_dom_sf"/>
</dbReference>
<dbReference type="InterPro" id="IPR036739">
    <property type="entry name" value="SLC41_membr_dom_sf"/>
</dbReference>
<evidence type="ECO:0000256" key="4">
    <source>
        <dbReference type="ARBA" id="ARBA00022692"/>
    </source>
</evidence>
<evidence type="ECO:0000313" key="11">
    <source>
        <dbReference type="EMBL" id="AEW73033.1"/>
    </source>
</evidence>
<keyword evidence="5" id="KW-0460">Magnesium</keyword>
<evidence type="ECO:0000256" key="1">
    <source>
        <dbReference type="ARBA" id="ARBA00004141"/>
    </source>
</evidence>
<evidence type="ECO:0000256" key="2">
    <source>
        <dbReference type="ARBA" id="ARBA00009749"/>
    </source>
</evidence>
<keyword evidence="7 8" id="KW-0472">Membrane</keyword>
<keyword evidence="6 8" id="KW-1133">Transmembrane helix</keyword>
<feature type="domain" description="CBS" evidence="9">
    <location>
        <begin position="113"/>
        <end position="167"/>
    </location>
</feature>
<dbReference type="PANTHER" id="PTHR41394:SF8">
    <property type="entry name" value="MAGNESIUM TRANSPORTER MGTE"/>
    <property type="match status" value="1"/>
</dbReference>
<dbReference type="Proteomes" id="UP000007838">
    <property type="component" value="Chromosome"/>
</dbReference>
<dbReference type="SUPFAM" id="SSF54631">
    <property type="entry name" value="CBS-domain pair"/>
    <property type="match status" value="1"/>
</dbReference>
<dbReference type="GO" id="GO:0008324">
    <property type="term" value="F:monoatomic cation transmembrane transporter activity"/>
    <property type="evidence" value="ECO:0007669"/>
    <property type="project" value="InterPro"/>
</dbReference>
<feature type="domain" description="SLC41A/MgtE integral membrane" evidence="10">
    <location>
        <begin position="234"/>
        <end position="355"/>
    </location>
</feature>
<evidence type="ECO:0000259" key="9">
    <source>
        <dbReference type="Pfam" id="PF00571"/>
    </source>
</evidence>
<dbReference type="EMBL" id="CP002886">
    <property type="protein sequence ID" value="AEW73033.1"/>
    <property type="molecule type" value="Genomic_DNA"/>
</dbReference>
<evidence type="ECO:0000256" key="3">
    <source>
        <dbReference type="ARBA" id="ARBA00022448"/>
    </source>
</evidence>
<dbReference type="KEGG" id="eec:EcWSU1_01594"/>
<comment type="subcellular location">
    <subcellularLocation>
        <location evidence="1">Membrane</location>
        <topology evidence="1">Multi-pass membrane protein</topology>
    </subcellularLocation>
</comment>
<dbReference type="Pfam" id="PF01769">
    <property type="entry name" value="MgtE"/>
    <property type="match status" value="1"/>
</dbReference>
<dbReference type="AlphaFoldDB" id="G8LIM1"/>
<evidence type="ECO:0000256" key="8">
    <source>
        <dbReference type="SAM" id="Phobius"/>
    </source>
</evidence>
<dbReference type="PANTHER" id="PTHR41394">
    <property type="entry name" value="MAGNESIUM TRANSPORTER MGTE"/>
    <property type="match status" value="1"/>
</dbReference>
<dbReference type="GO" id="GO:0016020">
    <property type="term" value="C:membrane"/>
    <property type="evidence" value="ECO:0007669"/>
    <property type="project" value="UniProtKB-SubCell"/>
</dbReference>
<feature type="transmembrane region" description="Helical" evidence="8">
    <location>
        <begin position="335"/>
        <end position="355"/>
    </location>
</feature>
<evidence type="ECO:0000259" key="10">
    <source>
        <dbReference type="Pfam" id="PF01769"/>
    </source>
</evidence>
<comment type="similarity">
    <text evidence="2">Belongs to the SLC41A transporter family.</text>
</comment>
<dbReference type="HOGENOM" id="CLU_037408_2_0_6"/>
<evidence type="ECO:0000313" key="12">
    <source>
        <dbReference type="Proteomes" id="UP000007838"/>
    </source>
</evidence>
<name>G8LIM1_9ENTR</name>
<reference evidence="11 12" key="1">
    <citation type="journal article" date="2011" name="Stand. Genomic Sci.">
        <title>Complete genome of the onion pathogen Enterobacter cloacae EcWSU1.</title>
        <authorList>
            <person name="Humann J.L."/>
            <person name="Wildung M."/>
            <person name="Cheng C.H."/>
            <person name="Lee T."/>
            <person name="Stewart J.E."/>
            <person name="Drew J.C."/>
            <person name="Triplett E.W."/>
            <person name="Main D."/>
            <person name="Schroeder B.K."/>
        </authorList>
    </citation>
    <scope>NUCLEOTIDE SEQUENCE [LARGE SCALE GENOMIC DNA]</scope>
    <source>
        <strain evidence="11 12">EcWSU1</strain>
    </source>
</reference>
<dbReference type="SUPFAM" id="SSF161093">
    <property type="entry name" value="MgtE membrane domain-like"/>
    <property type="match status" value="1"/>
</dbReference>
<feature type="transmembrane region" description="Helical" evidence="8">
    <location>
        <begin position="274"/>
        <end position="295"/>
    </location>
</feature>
<keyword evidence="3" id="KW-0813">Transport</keyword>
<protein>
    <submittedName>
        <fullName evidence="11">Magnesium transporter mgtE</fullName>
    </submittedName>
</protein>
<evidence type="ECO:0000256" key="5">
    <source>
        <dbReference type="ARBA" id="ARBA00022842"/>
    </source>
</evidence>
<feature type="transmembrane region" description="Helical" evidence="8">
    <location>
        <begin position="226"/>
        <end position="253"/>
    </location>
</feature>
<dbReference type="Gene3D" id="3.10.580.10">
    <property type="entry name" value="CBS-domain"/>
    <property type="match status" value="1"/>
</dbReference>
<dbReference type="Gene3D" id="1.10.357.20">
    <property type="entry name" value="SLC41 divalent cation transporters, integral membrane domain"/>
    <property type="match status" value="1"/>
</dbReference>
<accession>G8LIM1</accession>
<gene>
    <name evidence="11" type="primary">mgtE</name>
    <name evidence="11" type="ORF">EcWSU1_01594</name>
</gene>
<keyword evidence="4 8" id="KW-0812">Transmembrane</keyword>
<proteinExistence type="inferred from homology"/>
<dbReference type="Pfam" id="PF00571">
    <property type="entry name" value="CBS"/>
    <property type="match status" value="1"/>
</dbReference>
<feature type="transmembrane region" description="Helical" evidence="8">
    <location>
        <begin position="301"/>
        <end position="323"/>
    </location>
</feature>